<dbReference type="Proteomes" id="UP000308730">
    <property type="component" value="Unassembled WGS sequence"/>
</dbReference>
<name>A0A4S4LUE6_9APHY</name>
<accession>A0A4S4LUE6</accession>
<comment type="caution">
    <text evidence="2">The sequence shown here is derived from an EMBL/GenBank/DDBJ whole genome shotgun (WGS) entry which is preliminary data.</text>
</comment>
<gene>
    <name evidence="2" type="ORF">EUX98_g9358</name>
</gene>
<dbReference type="AlphaFoldDB" id="A0A4S4LUE6"/>
<reference evidence="2 3" key="1">
    <citation type="submission" date="2019-02" db="EMBL/GenBank/DDBJ databases">
        <title>Genome sequencing of the rare red list fungi Antrodiella citrinella (Flaviporus citrinellus).</title>
        <authorList>
            <person name="Buettner E."/>
            <person name="Kellner H."/>
        </authorList>
    </citation>
    <scope>NUCLEOTIDE SEQUENCE [LARGE SCALE GENOMIC DNA]</scope>
    <source>
        <strain evidence="2 3">DSM 108506</strain>
    </source>
</reference>
<proteinExistence type="predicted"/>
<keyword evidence="3" id="KW-1185">Reference proteome</keyword>
<evidence type="ECO:0000256" key="1">
    <source>
        <dbReference type="SAM" id="MobiDB-lite"/>
    </source>
</evidence>
<feature type="region of interest" description="Disordered" evidence="1">
    <location>
        <begin position="262"/>
        <end position="284"/>
    </location>
</feature>
<evidence type="ECO:0000313" key="3">
    <source>
        <dbReference type="Proteomes" id="UP000308730"/>
    </source>
</evidence>
<organism evidence="2 3">
    <name type="scientific">Antrodiella citrinella</name>
    <dbReference type="NCBI Taxonomy" id="2447956"/>
    <lineage>
        <taxon>Eukaryota</taxon>
        <taxon>Fungi</taxon>
        <taxon>Dikarya</taxon>
        <taxon>Basidiomycota</taxon>
        <taxon>Agaricomycotina</taxon>
        <taxon>Agaricomycetes</taxon>
        <taxon>Polyporales</taxon>
        <taxon>Steccherinaceae</taxon>
        <taxon>Antrodiella</taxon>
    </lineage>
</organism>
<sequence>MTLTGKPRLELSITRHVGDEAVCSPSLFEFFREVVRTACGERRNVRPTHPGFMAQVGLNTGARHARVIGFAKSYTKSLDGDTRVAHDSDIIGALGISYSLLCAKVPQSITQHVENKLAEQGMPRLATRDVDPGNGFSLQFDGVTYAFTNQPRSPPESYATQGYVAWTHKDPAYCDWAFSYCVGRTVAPDAVADGGANFVEVGLKILVKQACAIVMAFCPEYMHGTTEAIGAFNLAFTFAFSRRIETFWNNLSEELKNSIRSANGAGEGNPDQNLESIDESGIDG</sequence>
<dbReference type="EMBL" id="SGPM01000761">
    <property type="protein sequence ID" value="THH16094.1"/>
    <property type="molecule type" value="Genomic_DNA"/>
</dbReference>
<dbReference type="OrthoDB" id="2798853at2759"/>
<evidence type="ECO:0000313" key="2">
    <source>
        <dbReference type="EMBL" id="THH16094.1"/>
    </source>
</evidence>
<protein>
    <submittedName>
        <fullName evidence="2">Uncharacterized protein</fullName>
    </submittedName>
</protein>